<dbReference type="STRING" id="50990.A0A4Y7PUG2"/>
<organism evidence="1 2">
    <name type="scientific">Rickenella mellea</name>
    <dbReference type="NCBI Taxonomy" id="50990"/>
    <lineage>
        <taxon>Eukaryota</taxon>
        <taxon>Fungi</taxon>
        <taxon>Dikarya</taxon>
        <taxon>Basidiomycota</taxon>
        <taxon>Agaricomycotina</taxon>
        <taxon>Agaricomycetes</taxon>
        <taxon>Hymenochaetales</taxon>
        <taxon>Rickenellaceae</taxon>
        <taxon>Rickenella</taxon>
    </lineage>
</organism>
<protein>
    <recommendedName>
        <fullName evidence="3">UvrD-like helicase C-terminal domain-containing protein</fullName>
    </recommendedName>
</protein>
<evidence type="ECO:0000313" key="1">
    <source>
        <dbReference type="EMBL" id="TDL18180.1"/>
    </source>
</evidence>
<accession>A0A4Y7PUG2</accession>
<evidence type="ECO:0008006" key="3">
    <source>
        <dbReference type="Google" id="ProtNLM"/>
    </source>
</evidence>
<dbReference type="EMBL" id="ML170211">
    <property type="protein sequence ID" value="TDL18180.1"/>
    <property type="molecule type" value="Genomic_DNA"/>
</dbReference>
<name>A0A4Y7PUG2_9AGAM</name>
<dbReference type="OrthoDB" id="432234at2759"/>
<evidence type="ECO:0000313" key="2">
    <source>
        <dbReference type="Proteomes" id="UP000294933"/>
    </source>
</evidence>
<reference evidence="1 2" key="1">
    <citation type="submission" date="2018-06" db="EMBL/GenBank/DDBJ databases">
        <title>A transcriptomic atlas of mushroom development highlights an independent origin of complex multicellularity.</title>
        <authorList>
            <consortium name="DOE Joint Genome Institute"/>
            <person name="Krizsan K."/>
            <person name="Almasi E."/>
            <person name="Merenyi Z."/>
            <person name="Sahu N."/>
            <person name="Viragh M."/>
            <person name="Koszo T."/>
            <person name="Mondo S."/>
            <person name="Kiss B."/>
            <person name="Balint B."/>
            <person name="Kues U."/>
            <person name="Barry K."/>
            <person name="Hegedus J.C."/>
            <person name="Henrissat B."/>
            <person name="Johnson J."/>
            <person name="Lipzen A."/>
            <person name="Ohm R."/>
            <person name="Nagy I."/>
            <person name="Pangilinan J."/>
            <person name="Yan J."/>
            <person name="Xiong Y."/>
            <person name="Grigoriev I.V."/>
            <person name="Hibbett D.S."/>
            <person name="Nagy L.G."/>
        </authorList>
    </citation>
    <scope>NUCLEOTIDE SEQUENCE [LARGE SCALE GENOMIC DNA]</scope>
    <source>
        <strain evidence="1 2">SZMC22713</strain>
    </source>
</reference>
<proteinExistence type="predicted"/>
<dbReference type="VEuPathDB" id="FungiDB:BD410DRAFT_702405"/>
<gene>
    <name evidence="1" type="ORF">BD410DRAFT_702405</name>
</gene>
<keyword evidence="2" id="KW-1185">Reference proteome</keyword>
<dbReference type="Proteomes" id="UP000294933">
    <property type="component" value="Unassembled WGS sequence"/>
</dbReference>
<sequence>MTAHKAQGQTMSRVLVDLQCCRGTEAPYVMLSRVTSLQGLVILRPFSIKKISSRQSQDLRSEMHRLQYLRLQT</sequence>
<feature type="non-terminal residue" evidence="1">
    <location>
        <position position="73"/>
    </location>
</feature>
<dbReference type="AlphaFoldDB" id="A0A4Y7PUG2"/>